<keyword evidence="1" id="KW-0863">Zinc-finger</keyword>
<keyword evidence="1" id="KW-0479">Metal-binding</keyword>
<proteinExistence type="predicted"/>
<keyword evidence="1" id="KW-0862">Zinc</keyword>
<comment type="caution">
    <text evidence="3">The sequence shown here is derived from an EMBL/GenBank/DDBJ whole genome shotgun (WGS) entry which is preliminary data.</text>
</comment>
<dbReference type="InterPro" id="IPR041078">
    <property type="entry name" value="Plavaka"/>
</dbReference>
<evidence type="ECO:0000256" key="1">
    <source>
        <dbReference type="PROSITE-ProRule" id="PRU00042"/>
    </source>
</evidence>
<evidence type="ECO:0000259" key="2">
    <source>
        <dbReference type="PROSITE" id="PS50157"/>
    </source>
</evidence>
<dbReference type="AlphaFoldDB" id="A0AAD5Y9W2"/>
<dbReference type="Pfam" id="PF18759">
    <property type="entry name" value="Plavaka"/>
    <property type="match status" value="1"/>
</dbReference>
<dbReference type="PROSITE" id="PS50157">
    <property type="entry name" value="ZINC_FINGER_C2H2_2"/>
    <property type="match status" value="1"/>
</dbReference>
<reference evidence="3" key="1">
    <citation type="submission" date="2022-07" db="EMBL/GenBank/DDBJ databases">
        <title>Genome Sequence of Physisporinus lineatus.</title>
        <authorList>
            <person name="Buettner E."/>
        </authorList>
    </citation>
    <scope>NUCLEOTIDE SEQUENCE</scope>
    <source>
        <strain evidence="3">VT162</strain>
    </source>
</reference>
<accession>A0AAD5Y9W2</accession>
<dbReference type="EMBL" id="JANAWD010001056">
    <property type="protein sequence ID" value="KAJ3474466.1"/>
    <property type="molecule type" value="Genomic_DNA"/>
</dbReference>
<dbReference type="GO" id="GO:0008270">
    <property type="term" value="F:zinc ion binding"/>
    <property type="evidence" value="ECO:0007669"/>
    <property type="project" value="UniProtKB-KW"/>
</dbReference>
<evidence type="ECO:0000313" key="3">
    <source>
        <dbReference type="EMBL" id="KAJ3474466.1"/>
    </source>
</evidence>
<keyword evidence="4" id="KW-1185">Reference proteome</keyword>
<dbReference type="InterPro" id="IPR013087">
    <property type="entry name" value="Znf_C2H2_type"/>
</dbReference>
<organism evidence="3 4">
    <name type="scientific">Meripilus lineatus</name>
    <dbReference type="NCBI Taxonomy" id="2056292"/>
    <lineage>
        <taxon>Eukaryota</taxon>
        <taxon>Fungi</taxon>
        <taxon>Dikarya</taxon>
        <taxon>Basidiomycota</taxon>
        <taxon>Agaricomycotina</taxon>
        <taxon>Agaricomycetes</taxon>
        <taxon>Polyporales</taxon>
        <taxon>Meripilaceae</taxon>
        <taxon>Meripilus</taxon>
    </lineage>
</organism>
<gene>
    <name evidence="3" type="ORF">NLI96_g12443</name>
</gene>
<dbReference type="PROSITE" id="PS00028">
    <property type="entry name" value="ZINC_FINGER_C2H2_1"/>
    <property type="match status" value="1"/>
</dbReference>
<dbReference type="Proteomes" id="UP001212997">
    <property type="component" value="Unassembled WGS sequence"/>
</dbReference>
<evidence type="ECO:0000313" key="4">
    <source>
        <dbReference type="Proteomes" id="UP001212997"/>
    </source>
</evidence>
<protein>
    <recommendedName>
        <fullName evidence="2">C2H2-type domain-containing protein</fullName>
    </recommendedName>
</protein>
<name>A0AAD5Y9W2_9APHY</name>
<sequence length="327" mass="37155">MILIDSHNFPIHLSTSTFTVSTYLLHTMGHFCTICQRTWPTRSGFYDHLRRLHRNSKPAANLNYEYHEHLNGAVYCLHPFFVINPLSALPCNQDGHFLDDGAPPPPRPVPPQNDWSPFENRPAFEFAEFAFEKTHTSAQDLNDQLRMWEAYNVLKGNNSTMYSSTKDILSTIDNIALGDLPWSSFKVRYNGPTNEDSPAWMRCVYTVHTRDTFTVQANFLKNQDFAGAIDYVPFRAFTQNGARRWSNLLSGNWAWKQANEIAEDPNTHGSMFCPVILSADKTTVSVATGNREFHPVYMSLGNLYNSMRRGHCDAVVPVAFLAIPKGK</sequence>
<feature type="domain" description="C2H2-type" evidence="2">
    <location>
        <begin position="30"/>
        <end position="58"/>
    </location>
</feature>